<dbReference type="PANTHER" id="PTHR43649:SF14">
    <property type="entry name" value="BLR3389 PROTEIN"/>
    <property type="match status" value="1"/>
</dbReference>
<evidence type="ECO:0000256" key="1">
    <source>
        <dbReference type="SAM" id="SignalP"/>
    </source>
</evidence>
<proteinExistence type="predicted"/>
<evidence type="ECO:0000313" key="3">
    <source>
        <dbReference type="Proteomes" id="UP000014139"/>
    </source>
</evidence>
<dbReference type="InterPro" id="IPR050490">
    <property type="entry name" value="Bact_solute-bd_prot1"/>
</dbReference>
<gene>
    <name evidence="2" type="ORF">H480_15591</name>
</gene>
<keyword evidence="1" id="KW-0732">Signal</keyword>
<dbReference type="CDD" id="cd13585">
    <property type="entry name" value="PBP2_TMBP_like"/>
    <property type="match status" value="1"/>
</dbReference>
<dbReference type="EMBL" id="AOUO01000206">
    <property type="protein sequence ID" value="EOD67622.1"/>
    <property type="molecule type" value="Genomic_DNA"/>
</dbReference>
<comment type="caution">
    <text evidence="2">The sequence shown here is derived from an EMBL/GenBank/DDBJ whole genome shotgun (WGS) entry which is preliminary data.</text>
</comment>
<dbReference type="Proteomes" id="UP000014139">
    <property type="component" value="Unassembled WGS sequence"/>
</dbReference>
<keyword evidence="3" id="KW-1185">Reference proteome</keyword>
<dbReference type="RefSeq" id="WP_003081333.1">
    <property type="nucleotide sequence ID" value="NZ_AOUO01000206.1"/>
</dbReference>
<dbReference type="PANTHER" id="PTHR43649">
    <property type="entry name" value="ARABINOSE-BINDING PROTEIN-RELATED"/>
    <property type="match status" value="1"/>
</dbReference>
<dbReference type="PATRIC" id="fig|1292037.4.peg.2977"/>
<evidence type="ECO:0000313" key="2">
    <source>
        <dbReference type="EMBL" id="EOD67622.1"/>
    </source>
</evidence>
<dbReference type="AlphaFoldDB" id="R1G878"/>
<dbReference type="Gene3D" id="3.40.190.10">
    <property type="entry name" value="Periplasmic binding protein-like II"/>
    <property type="match status" value="3"/>
</dbReference>
<sequence>MSRIRNHAKAAAALVLAAALAVGCSSGGGSSSAPAAATGNQDSVDAALKAGGEITYWSWTPSAKDQVAAFQKEYPNVKVNYVNAGTNKDEYTKLQNAIKAGSGAPDVAQIEYYALPQFALTDSLADLNSYGFGSFEKDYSASTWAQVKNGNGLYGLPQDSGPMALFYNKEVFAKYSIAVPKTWAEYVDAAKKLHAADPTKYITADTGDAGFTLSMIWQAGGHPFAVDGRNVKINFGDEGTKKWTSVWNQLVQGKLLSPIAGWSDDWFRALGDGTIATLPTGAWMPGNFISSVTAGSGKWAVAPMPTYDGQKAVTAENGGSTQSVVKQSKNPALAAAFVRWLNHGGGVQPFIKSGGFPSTTADLTSPAFVDEAMPYFGGQKVNQVLTQASKDVAPGWSYLPYQTYANSIYSDTVGKAYLAGTPLDAGLAAWQQALVDYGNQQGFTVSAG</sequence>
<dbReference type="SUPFAM" id="SSF53850">
    <property type="entry name" value="Periplasmic binding protein-like II"/>
    <property type="match status" value="1"/>
</dbReference>
<feature type="chain" id="PRO_5004351127" evidence="1">
    <location>
        <begin position="36"/>
        <end position="448"/>
    </location>
</feature>
<reference evidence="2 3" key="1">
    <citation type="submission" date="2013-02" db="EMBL/GenBank/DDBJ databases">
        <title>Draft genome sequence of Amycolatopsis vancoresmycina strain DSM 44592T.</title>
        <authorList>
            <person name="Kumar S."/>
            <person name="Kaur N."/>
            <person name="Kaur C."/>
            <person name="Raghava G.P.S."/>
            <person name="Mayilraj S."/>
        </authorList>
    </citation>
    <scope>NUCLEOTIDE SEQUENCE [LARGE SCALE GENOMIC DNA]</scope>
    <source>
        <strain evidence="2 3">DSM 44592</strain>
    </source>
</reference>
<protein>
    <submittedName>
        <fullName evidence="2">Sugar ABC transporter periplasmic protein</fullName>
    </submittedName>
</protein>
<dbReference type="eggNOG" id="COG1653">
    <property type="taxonomic scope" value="Bacteria"/>
</dbReference>
<dbReference type="PROSITE" id="PS51257">
    <property type="entry name" value="PROKAR_LIPOPROTEIN"/>
    <property type="match status" value="1"/>
</dbReference>
<feature type="signal peptide" evidence="1">
    <location>
        <begin position="1"/>
        <end position="35"/>
    </location>
</feature>
<dbReference type="InterPro" id="IPR006059">
    <property type="entry name" value="SBP"/>
</dbReference>
<organism evidence="2 3">
    <name type="scientific">Amycolatopsis vancoresmycina DSM 44592</name>
    <dbReference type="NCBI Taxonomy" id="1292037"/>
    <lineage>
        <taxon>Bacteria</taxon>
        <taxon>Bacillati</taxon>
        <taxon>Actinomycetota</taxon>
        <taxon>Actinomycetes</taxon>
        <taxon>Pseudonocardiales</taxon>
        <taxon>Pseudonocardiaceae</taxon>
        <taxon>Amycolatopsis</taxon>
    </lineage>
</organism>
<accession>R1G878</accession>
<name>R1G878_9PSEU</name>
<dbReference type="Pfam" id="PF01547">
    <property type="entry name" value="SBP_bac_1"/>
    <property type="match status" value="1"/>
</dbReference>